<organism evidence="2 3">
    <name type="scientific">Glarea lozoyensis (strain ATCC 74030 / MF5533)</name>
    <dbReference type="NCBI Taxonomy" id="1104152"/>
    <lineage>
        <taxon>Eukaryota</taxon>
        <taxon>Fungi</taxon>
        <taxon>Dikarya</taxon>
        <taxon>Ascomycota</taxon>
        <taxon>Pezizomycotina</taxon>
        <taxon>Leotiomycetes</taxon>
        <taxon>Helotiales</taxon>
        <taxon>Helotiaceae</taxon>
        <taxon>Glarea</taxon>
    </lineage>
</organism>
<name>H0ECQ3_GLAL7</name>
<evidence type="ECO:0000313" key="3">
    <source>
        <dbReference type="Proteomes" id="UP000005446"/>
    </source>
</evidence>
<keyword evidence="1" id="KW-1133">Transmembrane helix</keyword>
<accession>H0ECQ3</accession>
<reference evidence="2 3" key="1">
    <citation type="journal article" date="2012" name="Eukaryot. Cell">
        <title>Genome sequence of the fungus Glarea lozoyensis: the first genome sequence of a species from the Helotiaceae family.</title>
        <authorList>
            <person name="Youssar L."/>
            <person name="Gruening B.A."/>
            <person name="Erxleben A."/>
            <person name="Guenther S."/>
            <person name="Huettel W."/>
        </authorList>
    </citation>
    <scope>NUCLEOTIDE SEQUENCE [LARGE SCALE GENOMIC DNA]</scope>
    <source>
        <strain evidence="3">ATCC 74030 / MF5533</strain>
    </source>
</reference>
<dbReference type="AlphaFoldDB" id="H0ECQ3"/>
<proteinExistence type="predicted"/>
<keyword evidence="1" id="KW-0472">Membrane</keyword>
<gene>
    <name evidence="2" type="ORF">M7I_0197</name>
</gene>
<feature type="transmembrane region" description="Helical" evidence="1">
    <location>
        <begin position="40"/>
        <end position="57"/>
    </location>
</feature>
<keyword evidence="1" id="KW-0812">Transmembrane</keyword>
<protein>
    <submittedName>
        <fullName evidence="2">Uncharacterized protein</fullName>
    </submittedName>
</protein>
<keyword evidence="3" id="KW-1185">Reference proteome</keyword>
<comment type="caution">
    <text evidence="2">The sequence shown here is derived from an EMBL/GenBank/DDBJ whole genome shotgun (WGS) entry which is preliminary data.</text>
</comment>
<dbReference type="InParanoid" id="H0ECQ3"/>
<dbReference type="HOGENOM" id="CLU_2941925_0_0_1"/>
<sequence length="60" mass="6067">MIGKTETPTFISTTSFAAATSATSVSNHIVTVKATTRPRIAVSVAVSIIGVHAVAALKAI</sequence>
<evidence type="ECO:0000313" key="2">
    <source>
        <dbReference type="EMBL" id="EHL03557.1"/>
    </source>
</evidence>
<dbReference type="EMBL" id="AGUE01000006">
    <property type="protein sequence ID" value="EHL03557.1"/>
    <property type="molecule type" value="Genomic_DNA"/>
</dbReference>
<evidence type="ECO:0000256" key="1">
    <source>
        <dbReference type="SAM" id="Phobius"/>
    </source>
</evidence>
<dbReference type="Proteomes" id="UP000005446">
    <property type="component" value="Unassembled WGS sequence"/>
</dbReference>